<comment type="caution">
    <text evidence="2">The sequence shown here is derived from an EMBL/GenBank/DDBJ whole genome shotgun (WGS) entry which is preliminary data.</text>
</comment>
<protein>
    <submittedName>
        <fullName evidence="2">Uncharacterized protein</fullName>
    </submittedName>
</protein>
<dbReference type="Gene3D" id="2.40.70.10">
    <property type="entry name" value="Acid Proteases"/>
    <property type="match status" value="1"/>
</dbReference>
<dbReference type="Proteomes" id="UP001140094">
    <property type="component" value="Unassembled WGS sequence"/>
</dbReference>
<reference evidence="2" key="1">
    <citation type="submission" date="2022-07" db="EMBL/GenBank/DDBJ databases">
        <title>Phylogenomic reconstructions and comparative analyses of Kickxellomycotina fungi.</title>
        <authorList>
            <person name="Reynolds N.K."/>
            <person name="Stajich J.E."/>
            <person name="Barry K."/>
            <person name="Grigoriev I.V."/>
            <person name="Crous P."/>
            <person name="Smith M.E."/>
        </authorList>
    </citation>
    <scope>NUCLEOTIDE SEQUENCE</scope>
    <source>
        <strain evidence="2">NRRL 1565</strain>
    </source>
</reference>
<evidence type="ECO:0000313" key="2">
    <source>
        <dbReference type="EMBL" id="KAJ2808587.1"/>
    </source>
</evidence>
<feature type="region of interest" description="Disordered" evidence="1">
    <location>
        <begin position="1"/>
        <end position="27"/>
    </location>
</feature>
<proteinExistence type="predicted"/>
<evidence type="ECO:0000313" key="3">
    <source>
        <dbReference type="Proteomes" id="UP001140094"/>
    </source>
</evidence>
<name>A0A9W8HYK2_9FUNG</name>
<dbReference type="OrthoDB" id="2239428at2759"/>
<dbReference type="InterPro" id="IPR021109">
    <property type="entry name" value="Peptidase_aspartic_dom_sf"/>
</dbReference>
<dbReference type="EMBL" id="JANBUO010000037">
    <property type="protein sequence ID" value="KAJ2808587.1"/>
    <property type="molecule type" value="Genomic_DNA"/>
</dbReference>
<feature type="compositionally biased region" description="Polar residues" evidence="1">
    <location>
        <begin position="10"/>
        <end position="21"/>
    </location>
</feature>
<keyword evidence="3" id="KW-1185">Reference proteome</keyword>
<gene>
    <name evidence="2" type="ORF">H4R20_000792</name>
</gene>
<organism evidence="2 3">
    <name type="scientific">Coemansia guatemalensis</name>
    <dbReference type="NCBI Taxonomy" id="2761395"/>
    <lineage>
        <taxon>Eukaryota</taxon>
        <taxon>Fungi</taxon>
        <taxon>Fungi incertae sedis</taxon>
        <taxon>Zoopagomycota</taxon>
        <taxon>Kickxellomycotina</taxon>
        <taxon>Kickxellomycetes</taxon>
        <taxon>Kickxellales</taxon>
        <taxon>Kickxellaceae</taxon>
        <taxon>Coemansia</taxon>
    </lineage>
</organism>
<dbReference type="SUPFAM" id="SSF50630">
    <property type="entry name" value="Acid proteases"/>
    <property type="match status" value="1"/>
</dbReference>
<evidence type="ECO:0000256" key="1">
    <source>
        <dbReference type="SAM" id="MobiDB-lite"/>
    </source>
</evidence>
<sequence>MEDTADAWQDTRSWSDTYSWDKQSDGDDDYDVRTAEVICGKVNDPITTTAMDLPPADDSLVGPWRIPVTAETNGELLAMWAELDTGALHTLVSANITEELHADMTPAEGEIHLAVEGSSIWHVGTFPLVLCMMRHHIAIATEVLPGNCRSPILIGHDILSRYPISDLLGVLHN</sequence>
<accession>A0A9W8HYK2</accession>
<dbReference type="AlphaFoldDB" id="A0A9W8HYK2"/>